<dbReference type="Proteomes" id="UP000191518">
    <property type="component" value="Unassembled WGS sequence"/>
</dbReference>
<evidence type="ECO:0000256" key="2">
    <source>
        <dbReference type="SAM" id="Phobius"/>
    </source>
</evidence>
<feature type="transmembrane region" description="Helical" evidence="2">
    <location>
        <begin position="295"/>
        <end position="312"/>
    </location>
</feature>
<organism evidence="3 4">
    <name type="scientific">Penicillium vulpinum</name>
    <dbReference type="NCBI Taxonomy" id="29845"/>
    <lineage>
        <taxon>Eukaryota</taxon>
        <taxon>Fungi</taxon>
        <taxon>Dikarya</taxon>
        <taxon>Ascomycota</taxon>
        <taxon>Pezizomycotina</taxon>
        <taxon>Eurotiomycetes</taxon>
        <taxon>Eurotiomycetidae</taxon>
        <taxon>Eurotiales</taxon>
        <taxon>Aspergillaceae</taxon>
        <taxon>Penicillium</taxon>
    </lineage>
</organism>
<feature type="region of interest" description="Disordered" evidence="1">
    <location>
        <begin position="245"/>
        <end position="271"/>
    </location>
</feature>
<accession>A0A1V6RVS8</accession>
<keyword evidence="2" id="KW-1133">Transmembrane helix</keyword>
<reference evidence="4" key="1">
    <citation type="journal article" date="2017" name="Nat. Microbiol.">
        <title>Global analysis of biosynthetic gene clusters reveals vast potential of secondary metabolite production in Penicillium species.</title>
        <authorList>
            <person name="Nielsen J.C."/>
            <person name="Grijseels S."/>
            <person name="Prigent S."/>
            <person name="Ji B."/>
            <person name="Dainat J."/>
            <person name="Nielsen K.F."/>
            <person name="Frisvad J.C."/>
            <person name="Workman M."/>
            <person name="Nielsen J."/>
        </authorList>
    </citation>
    <scope>NUCLEOTIDE SEQUENCE [LARGE SCALE GENOMIC DNA]</scope>
    <source>
        <strain evidence="4">IBT 29486</strain>
    </source>
</reference>
<dbReference type="AlphaFoldDB" id="A0A1V6RVS8"/>
<name>A0A1V6RVS8_9EURO</name>
<proteinExistence type="predicted"/>
<keyword evidence="2" id="KW-0472">Membrane</keyword>
<evidence type="ECO:0000256" key="1">
    <source>
        <dbReference type="SAM" id="MobiDB-lite"/>
    </source>
</evidence>
<keyword evidence="4" id="KW-1185">Reference proteome</keyword>
<protein>
    <submittedName>
        <fullName evidence="3">Uncharacterized protein</fullName>
    </submittedName>
</protein>
<keyword evidence="2" id="KW-0812">Transmembrane</keyword>
<sequence length="313" mass="33170">MTTASVAGGDWTFENYGPITTTFTPAPSCTATDRLSLASIDDYTYAQFQVACPTSTSDWDCMPPGTTTSATWYDEIKWVGSAGYYSPGLHCPSGWKTIGMAARDDRSLSTSGFLTTSEDKIPYYEEPVTLLASMLEPSQTMALCCPSSMTPDGLGQCFAQVPTYKPSVGCEVYVDRDYNWAKVTRTNVYSGITETNTYDVHSFVSATTSTYSISFPHGVESVLVAISYVPIITIVHHRSDLEAAGVTGGSTSTISTGTETGTRTASSEATGTAASTSNAAYRLGNRASTLDKFDALIGGLTVAVALGVAMIIL</sequence>
<evidence type="ECO:0000313" key="4">
    <source>
        <dbReference type="Proteomes" id="UP000191518"/>
    </source>
</evidence>
<comment type="caution">
    <text evidence="3">The sequence shown here is derived from an EMBL/GenBank/DDBJ whole genome shotgun (WGS) entry which is preliminary data.</text>
</comment>
<dbReference type="OrthoDB" id="5429716at2759"/>
<gene>
    <name evidence="3" type="ORF">PENVUL_c022G10270</name>
</gene>
<evidence type="ECO:0000313" key="3">
    <source>
        <dbReference type="EMBL" id="OQE05746.1"/>
    </source>
</evidence>
<dbReference type="EMBL" id="MDYP01000022">
    <property type="protein sequence ID" value="OQE05746.1"/>
    <property type="molecule type" value="Genomic_DNA"/>
</dbReference>